<dbReference type="Proteomes" id="UP000314294">
    <property type="component" value="Unassembled WGS sequence"/>
</dbReference>
<accession>A0A4Z2EYC6</accession>
<proteinExistence type="predicted"/>
<comment type="caution">
    <text evidence="1">The sequence shown here is derived from an EMBL/GenBank/DDBJ whole genome shotgun (WGS) entry which is preliminary data.</text>
</comment>
<name>A0A4Z2EYC6_9TELE</name>
<sequence length="84" mass="9355">MSHRLIAYIITSNRVASKTDTKINTRFQRRCKRSSARLSWSLSGKHSMWLWEYEGRGSAMEDILFAGLAVAERVPAGASGGAPR</sequence>
<evidence type="ECO:0000313" key="1">
    <source>
        <dbReference type="EMBL" id="TNN33344.1"/>
    </source>
</evidence>
<protein>
    <submittedName>
        <fullName evidence="1">Uncharacterized protein</fullName>
    </submittedName>
</protein>
<reference evidence="1 2" key="1">
    <citation type="submission" date="2019-03" db="EMBL/GenBank/DDBJ databases">
        <title>First draft genome of Liparis tanakae, snailfish: a comprehensive survey of snailfish specific genes.</title>
        <authorList>
            <person name="Kim W."/>
            <person name="Song I."/>
            <person name="Jeong J.-H."/>
            <person name="Kim D."/>
            <person name="Kim S."/>
            <person name="Ryu S."/>
            <person name="Song J.Y."/>
            <person name="Lee S.K."/>
        </authorList>
    </citation>
    <scope>NUCLEOTIDE SEQUENCE [LARGE SCALE GENOMIC DNA]</scope>
    <source>
        <tissue evidence="1">Muscle</tissue>
    </source>
</reference>
<keyword evidence="2" id="KW-1185">Reference proteome</keyword>
<dbReference type="AlphaFoldDB" id="A0A4Z2EYC6"/>
<gene>
    <name evidence="1" type="ORF">EYF80_056495</name>
</gene>
<evidence type="ECO:0000313" key="2">
    <source>
        <dbReference type="Proteomes" id="UP000314294"/>
    </source>
</evidence>
<organism evidence="1 2">
    <name type="scientific">Liparis tanakae</name>
    <name type="common">Tanaka's snailfish</name>
    <dbReference type="NCBI Taxonomy" id="230148"/>
    <lineage>
        <taxon>Eukaryota</taxon>
        <taxon>Metazoa</taxon>
        <taxon>Chordata</taxon>
        <taxon>Craniata</taxon>
        <taxon>Vertebrata</taxon>
        <taxon>Euteleostomi</taxon>
        <taxon>Actinopterygii</taxon>
        <taxon>Neopterygii</taxon>
        <taxon>Teleostei</taxon>
        <taxon>Neoteleostei</taxon>
        <taxon>Acanthomorphata</taxon>
        <taxon>Eupercaria</taxon>
        <taxon>Perciformes</taxon>
        <taxon>Cottioidei</taxon>
        <taxon>Cottales</taxon>
        <taxon>Liparidae</taxon>
        <taxon>Liparis</taxon>
    </lineage>
</organism>
<dbReference type="EMBL" id="SRLO01002270">
    <property type="protein sequence ID" value="TNN33344.1"/>
    <property type="molecule type" value="Genomic_DNA"/>
</dbReference>